<sequence>MPPLFSNRRPTTLPPIVRPTRRIVKDIYEPYVVPVIHPTHTQYNHHKVIQYQHYCPHTVSHCCDVSHQHVNCGCPGGFHR</sequence>
<dbReference type="RefSeq" id="WP_116555548.1">
    <property type="nucleotide sequence ID" value="NZ_QCZG01000033.1"/>
</dbReference>
<evidence type="ECO:0000313" key="2">
    <source>
        <dbReference type="Proteomes" id="UP000245998"/>
    </source>
</evidence>
<accession>A0A2U1JUL9</accession>
<keyword evidence="1" id="KW-0946">Virion</keyword>
<keyword evidence="1" id="KW-0167">Capsid protein</keyword>
<proteinExistence type="predicted"/>
<dbReference type="OrthoDB" id="2455195at2"/>
<organism evidence="1 2">
    <name type="scientific">Pueribacillus theae</name>
    <dbReference type="NCBI Taxonomy" id="2171751"/>
    <lineage>
        <taxon>Bacteria</taxon>
        <taxon>Bacillati</taxon>
        <taxon>Bacillota</taxon>
        <taxon>Bacilli</taxon>
        <taxon>Bacillales</taxon>
        <taxon>Bacillaceae</taxon>
        <taxon>Pueribacillus</taxon>
    </lineage>
</organism>
<reference evidence="1 2" key="1">
    <citation type="submission" date="2018-04" db="EMBL/GenBank/DDBJ databases">
        <title>Camelliibacillus theae gen. nov., sp. nov., isolated from Pu'er tea.</title>
        <authorList>
            <person name="Niu L."/>
        </authorList>
    </citation>
    <scope>NUCLEOTIDE SEQUENCE [LARGE SCALE GENOMIC DNA]</scope>
    <source>
        <strain evidence="1 2">T8</strain>
    </source>
</reference>
<dbReference type="EMBL" id="QCZG01000033">
    <property type="protein sequence ID" value="PWA08896.1"/>
    <property type="molecule type" value="Genomic_DNA"/>
</dbReference>
<keyword evidence="2" id="KW-1185">Reference proteome</keyword>
<dbReference type="InterPro" id="IPR020108">
    <property type="entry name" value="Spore_coat_CotD"/>
</dbReference>
<gene>
    <name evidence="1" type="ORF">DCC39_14140</name>
</gene>
<dbReference type="Proteomes" id="UP000245998">
    <property type="component" value="Unassembled WGS sequence"/>
</dbReference>
<evidence type="ECO:0000313" key="1">
    <source>
        <dbReference type="EMBL" id="PWA08896.1"/>
    </source>
</evidence>
<comment type="caution">
    <text evidence="1">The sequence shown here is derived from an EMBL/GenBank/DDBJ whole genome shotgun (WGS) entry which is preliminary data.</text>
</comment>
<protein>
    <submittedName>
        <fullName evidence="1">Spore coat protein CotH</fullName>
    </submittedName>
</protein>
<name>A0A2U1JUL9_9BACI</name>
<dbReference type="AlphaFoldDB" id="A0A2U1JUL9"/>
<dbReference type="Pfam" id="PF11122">
    <property type="entry name" value="Spore-coat_CotD"/>
    <property type="match status" value="1"/>
</dbReference>